<accession>A0A1M4VX52</accession>
<reference evidence="2" key="1">
    <citation type="submission" date="2016-11" db="EMBL/GenBank/DDBJ databases">
        <authorList>
            <person name="Varghese N."/>
            <person name="Submissions S."/>
        </authorList>
    </citation>
    <scope>NUCLEOTIDE SEQUENCE [LARGE SCALE GENOMIC DNA]</scope>
    <source>
        <strain evidence="2">YR203</strain>
    </source>
</reference>
<evidence type="ECO:0000313" key="1">
    <source>
        <dbReference type="EMBL" id="SHE73505.1"/>
    </source>
</evidence>
<organism evidence="1 2">
    <name type="scientific">Chryseobacterium vrystaatense</name>
    <dbReference type="NCBI Taxonomy" id="307480"/>
    <lineage>
        <taxon>Bacteria</taxon>
        <taxon>Pseudomonadati</taxon>
        <taxon>Bacteroidota</taxon>
        <taxon>Flavobacteriia</taxon>
        <taxon>Flavobacteriales</taxon>
        <taxon>Weeksellaceae</taxon>
        <taxon>Chryseobacterium group</taxon>
        <taxon>Chryseobacterium</taxon>
    </lineage>
</organism>
<dbReference type="AlphaFoldDB" id="A0A1M4VX52"/>
<proteinExistence type="predicted"/>
<evidence type="ECO:0000313" key="2">
    <source>
        <dbReference type="Proteomes" id="UP000184108"/>
    </source>
</evidence>
<sequence>MNLFLIANYHINMKKYIFLLLAFLSCSGNSKKMENQNFHFEYWTGEDHYNSGDSIFTRNYEANDQLKKSDSTRKVALSKEEVIKIINEINNSSISDLPDDFSCSILPISDPQFIHFKINNDNKFKEILFSYSRSNPILNCAKAERIINFSKVVDSIIYNKKSIRDLPPTNLYYE</sequence>
<dbReference type="Proteomes" id="UP000184108">
    <property type="component" value="Unassembled WGS sequence"/>
</dbReference>
<name>A0A1M4VX52_9FLAO</name>
<dbReference type="EMBL" id="FQVE01000001">
    <property type="protein sequence ID" value="SHE73505.1"/>
    <property type="molecule type" value="Genomic_DNA"/>
</dbReference>
<gene>
    <name evidence="1" type="ORF">SAMN02787073_1006</name>
</gene>
<protein>
    <submittedName>
        <fullName evidence="1">Uncharacterized protein</fullName>
    </submittedName>
</protein>